<name>F2N8E1_CORGP</name>
<dbReference type="Proteomes" id="UP000006851">
    <property type="component" value="Chromosome"/>
</dbReference>
<evidence type="ECO:0000256" key="9">
    <source>
        <dbReference type="ARBA" id="ARBA00041106"/>
    </source>
</evidence>
<keyword evidence="6 10" id="KW-1133">Transmembrane helix</keyword>
<evidence type="ECO:0000256" key="3">
    <source>
        <dbReference type="ARBA" id="ARBA00022448"/>
    </source>
</evidence>
<dbReference type="AlphaFoldDB" id="F2N8E1"/>
<dbReference type="Pfam" id="PF00528">
    <property type="entry name" value="BPD_transp_1"/>
    <property type="match status" value="1"/>
</dbReference>
<dbReference type="eggNOG" id="COG1173">
    <property type="taxonomic scope" value="Bacteria"/>
</dbReference>
<dbReference type="CDD" id="cd06261">
    <property type="entry name" value="TM_PBP2"/>
    <property type="match status" value="1"/>
</dbReference>
<dbReference type="RefSeq" id="WP_013709067.1">
    <property type="nucleotide sequence ID" value="NC_015389.1"/>
</dbReference>
<dbReference type="InterPro" id="IPR000515">
    <property type="entry name" value="MetI-like"/>
</dbReference>
<evidence type="ECO:0000259" key="11">
    <source>
        <dbReference type="PROSITE" id="PS50928"/>
    </source>
</evidence>
<dbReference type="PROSITE" id="PS50928">
    <property type="entry name" value="ABC_TM1"/>
    <property type="match status" value="1"/>
</dbReference>
<keyword evidence="5 10" id="KW-0812">Transmembrane</keyword>
<sequence length="300" mass="31830">MADTTTKNAEGAFAAGEELPRAVSPWRQFIKKFWRRKTAVAGFFFIVFVLVIAVIGPQITPYDPGAYDYAALYSGPSATHIWGCDEFGRDVFSRILAGTQLSIGTAVTASVLGTVVGVVLGLLAGFLGGIVDAIIMRVCDIMFAFPGMLLAMAIVAIIGPGIKNIMIGVAVFTVPTFARIIRGAVLEVRGELYVEVAKSVGCSTARTMFVHIFPGTMQALIVNFSMNVGGAILTASSLSFLGLGANVTEPEWGAILSQGRSYIATAPHLVLFPGLVIFLTVLAFNLFGDGLRDTLDPKLN</sequence>
<accession>F2N8E1</accession>
<feature type="transmembrane region" description="Helical" evidence="10">
    <location>
        <begin position="269"/>
        <end position="288"/>
    </location>
</feature>
<dbReference type="KEGG" id="cgo:Corgl_1222"/>
<dbReference type="Pfam" id="PF12911">
    <property type="entry name" value="OppC_N"/>
    <property type="match status" value="1"/>
</dbReference>
<evidence type="ECO:0000256" key="1">
    <source>
        <dbReference type="ARBA" id="ARBA00004651"/>
    </source>
</evidence>
<dbReference type="OrthoDB" id="6637947at2"/>
<reference evidence="13" key="1">
    <citation type="journal article" date="2013" name="Stand. Genomic Sci.">
        <title>Complete genome sequence of Coriobacterium glomerans type strain (PW2(T)) from the midgut of Pyrrhocoris apterus L. (red soldier bug).</title>
        <authorList>
            <person name="Stackebrandt E."/>
            <person name="Zeytun A."/>
            <person name="Lapidus A."/>
            <person name="Nolan M."/>
            <person name="Lucas S."/>
            <person name="Hammon N."/>
            <person name="Deshpande S."/>
            <person name="Cheng J.F."/>
            <person name="Tapia R."/>
            <person name="Goodwin L.A."/>
            <person name="Pitluck S."/>
            <person name="Liolios K."/>
            <person name="Pagani I."/>
            <person name="Ivanova N."/>
            <person name="Mavromatis K."/>
            <person name="Mikhailova N."/>
            <person name="Huntemann M."/>
            <person name="Pati A."/>
            <person name="Chen A."/>
            <person name="Palaniappan K."/>
            <person name="Chang Y.J."/>
            <person name="Land M."/>
            <person name="Hauser L."/>
            <person name="Rohde M."/>
            <person name="Pukall R."/>
            <person name="Goker M."/>
            <person name="Detter J.C."/>
            <person name="Woyke T."/>
            <person name="Bristow J."/>
            <person name="Eisen J.A."/>
            <person name="Markowitz V."/>
            <person name="Hugenholtz P."/>
            <person name="Kyrpides N.C."/>
            <person name="Klenk H.P."/>
        </authorList>
    </citation>
    <scope>NUCLEOTIDE SEQUENCE</scope>
    <source>
        <strain evidence="13">ATCC 49209 / DSM 20642 / JCM 10262 / PW2</strain>
    </source>
</reference>
<proteinExistence type="inferred from homology"/>
<evidence type="ECO:0000256" key="5">
    <source>
        <dbReference type="ARBA" id="ARBA00022692"/>
    </source>
</evidence>
<dbReference type="HOGENOM" id="CLU_028518_1_1_11"/>
<dbReference type="PANTHER" id="PTHR43386:SF3">
    <property type="entry name" value="GLUTATHIONE TRANSPORT SYSTEM PERMEASE PROTEIN GSID"/>
    <property type="match status" value="1"/>
</dbReference>
<dbReference type="Gene3D" id="1.10.3720.10">
    <property type="entry name" value="MetI-like"/>
    <property type="match status" value="1"/>
</dbReference>
<dbReference type="InterPro" id="IPR050366">
    <property type="entry name" value="BP-dependent_transpt_permease"/>
</dbReference>
<evidence type="ECO:0000256" key="4">
    <source>
        <dbReference type="ARBA" id="ARBA00022475"/>
    </source>
</evidence>
<gene>
    <name evidence="12" type="ordered locus">Corgl_1222</name>
</gene>
<organism evidence="12 13">
    <name type="scientific">Coriobacterium glomerans (strain ATCC 49209 / DSM 20642 / JCM 10262 / PW2)</name>
    <dbReference type="NCBI Taxonomy" id="700015"/>
    <lineage>
        <taxon>Bacteria</taxon>
        <taxon>Bacillati</taxon>
        <taxon>Actinomycetota</taxon>
        <taxon>Coriobacteriia</taxon>
        <taxon>Coriobacteriales</taxon>
        <taxon>Coriobacteriaceae</taxon>
        <taxon>Coriobacterium</taxon>
    </lineage>
</organism>
<feature type="transmembrane region" description="Helical" evidence="10">
    <location>
        <begin position="111"/>
        <end position="134"/>
    </location>
</feature>
<feature type="transmembrane region" description="Helical" evidence="10">
    <location>
        <begin position="141"/>
        <end position="159"/>
    </location>
</feature>
<evidence type="ECO:0000256" key="2">
    <source>
        <dbReference type="ARBA" id="ARBA00009306"/>
    </source>
</evidence>
<keyword evidence="3 10" id="KW-0813">Transport</keyword>
<evidence type="ECO:0000256" key="6">
    <source>
        <dbReference type="ARBA" id="ARBA00022989"/>
    </source>
</evidence>
<dbReference type="PANTHER" id="PTHR43386">
    <property type="entry name" value="OLIGOPEPTIDE TRANSPORT SYSTEM PERMEASE PROTEIN APPC"/>
    <property type="match status" value="1"/>
</dbReference>
<comment type="similarity">
    <text evidence="2 10">Belongs to the binding-protein-dependent transport system permease family.</text>
</comment>
<dbReference type="GO" id="GO:0005886">
    <property type="term" value="C:plasma membrane"/>
    <property type="evidence" value="ECO:0007669"/>
    <property type="project" value="UniProtKB-SubCell"/>
</dbReference>
<evidence type="ECO:0000256" key="10">
    <source>
        <dbReference type="RuleBase" id="RU363032"/>
    </source>
</evidence>
<keyword evidence="7 10" id="KW-0472">Membrane</keyword>
<dbReference type="EMBL" id="CP002628">
    <property type="protein sequence ID" value="AEB07324.1"/>
    <property type="molecule type" value="Genomic_DNA"/>
</dbReference>
<protein>
    <recommendedName>
        <fullName evidence="9">Glutathione transport system permease protein GsiD</fullName>
    </recommendedName>
</protein>
<feature type="transmembrane region" description="Helical" evidence="10">
    <location>
        <begin position="39"/>
        <end position="59"/>
    </location>
</feature>
<dbReference type="InterPro" id="IPR035906">
    <property type="entry name" value="MetI-like_sf"/>
</dbReference>
<evidence type="ECO:0000256" key="8">
    <source>
        <dbReference type="ARBA" id="ARBA00037215"/>
    </source>
</evidence>
<dbReference type="STRING" id="700015.Corgl_1222"/>
<keyword evidence="4" id="KW-1003">Cell membrane</keyword>
<feature type="domain" description="ABC transmembrane type-1" evidence="11">
    <location>
        <begin position="99"/>
        <end position="288"/>
    </location>
</feature>
<evidence type="ECO:0000313" key="13">
    <source>
        <dbReference type="Proteomes" id="UP000006851"/>
    </source>
</evidence>
<keyword evidence="13" id="KW-1185">Reference proteome</keyword>
<dbReference type="SUPFAM" id="SSF161098">
    <property type="entry name" value="MetI-like"/>
    <property type="match status" value="1"/>
</dbReference>
<evidence type="ECO:0000256" key="7">
    <source>
        <dbReference type="ARBA" id="ARBA00023136"/>
    </source>
</evidence>
<comment type="subcellular location">
    <subcellularLocation>
        <location evidence="1 10">Cell membrane</location>
        <topology evidence="1 10">Multi-pass membrane protein</topology>
    </subcellularLocation>
</comment>
<dbReference type="GO" id="GO:0071916">
    <property type="term" value="F:dipeptide transmembrane transporter activity"/>
    <property type="evidence" value="ECO:0007669"/>
    <property type="project" value="TreeGrafter"/>
</dbReference>
<evidence type="ECO:0000313" key="12">
    <source>
        <dbReference type="EMBL" id="AEB07324.1"/>
    </source>
</evidence>
<comment type="function">
    <text evidence="8">Part of the ABC transporter complex GsiABCD involved in glutathione import. Probably responsible for the translocation of the substrate across the membrane.</text>
</comment>
<dbReference type="InterPro" id="IPR025966">
    <property type="entry name" value="OppC_N"/>
</dbReference>